<comment type="caution">
    <text evidence="5">The sequence shown here is derived from an EMBL/GenBank/DDBJ whole genome shotgun (WGS) entry which is preliminary data.</text>
</comment>
<proteinExistence type="predicted"/>
<dbReference type="EMBL" id="BSXW01000094">
    <property type="protein sequence ID" value="GMF11929.1"/>
    <property type="molecule type" value="Genomic_DNA"/>
</dbReference>
<dbReference type="GO" id="GO:0043657">
    <property type="term" value="C:host cell"/>
    <property type="evidence" value="ECO:0007669"/>
    <property type="project" value="UniProtKB-SubCell"/>
</dbReference>
<dbReference type="GO" id="GO:0005576">
    <property type="term" value="C:extracellular region"/>
    <property type="evidence" value="ECO:0007669"/>
    <property type="project" value="UniProtKB-SubCell"/>
</dbReference>
<dbReference type="InterPro" id="IPR045379">
    <property type="entry name" value="Crinkler_N"/>
</dbReference>
<dbReference type="OrthoDB" id="151325at2759"/>
<comment type="subcellular location">
    <subcellularLocation>
        <location evidence="1">Host cell</location>
    </subcellularLocation>
    <subcellularLocation>
        <location evidence="2">Secreted</location>
    </subcellularLocation>
</comment>
<reference evidence="5" key="1">
    <citation type="submission" date="2023-04" db="EMBL/GenBank/DDBJ databases">
        <title>Phytophthora lilii NBRC 32176.</title>
        <authorList>
            <person name="Ichikawa N."/>
            <person name="Sato H."/>
            <person name="Tonouchi N."/>
        </authorList>
    </citation>
    <scope>NUCLEOTIDE SEQUENCE</scope>
    <source>
        <strain evidence="5">NBRC 32176</strain>
    </source>
</reference>
<sequence>MILLNCALVGDRSVVSIIIEEWTTVALLKDAIKEKKMLNFPADELQFFWRRRTTAHGYQAFTDDVKKLQKGETTDIVGSLTQEDMEVQGESGLTRILAGMRPPSTDEIHVLVVVPEQSEDRSPAEVLLGVLLPHAFKNAPTTLAEQNKKIKDNLCNFYGCYRRKNAWVRCMVVDVAFPKSLVTASHSFSPQQ</sequence>
<evidence type="ECO:0000256" key="2">
    <source>
        <dbReference type="ARBA" id="ARBA00004613"/>
    </source>
</evidence>
<keyword evidence="6" id="KW-1185">Reference proteome</keyword>
<evidence type="ECO:0000313" key="6">
    <source>
        <dbReference type="Proteomes" id="UP001165083"/>
    </source>
</evidence>
<evidence type="ECO:0000256" key="3">
    <source>
        <dbReference type="ARBA" id="ARBA00022525"/>
    </source>
</evidence>
<dbReference type="Pfam" id="PF20147">
    <property type="entry name" value="Crinkler"/>
    <property type="match status" value="1"/>
</dbReference>
<gene>
    <name evidence="5" type="ORF">Plil01_000259500</name>
</gene>
<accession>A0A9W6WPS6</accession>
<evidence type="ECO:0000313" key="5">
    <source>
        <dbReference type="EMBL" id="GMF11929.1"/>
    </source>
</evidence>
<organism evidence="5 6">
    <name type="scientific">Phytophthora lilii</name>
    <dbReference type="NCBI Taxonomy" id="2077276"/>
    <lineage>
        <taxon>Eukaryota</taxon>
        <taxon>Sar</taxon>
        <taxon>Stramenopiles</taxon>
        <taxon>Oomycota</taxon>
        <taxon>Peronosporomycetes</taxon>
        <taxon>Peronosporales</taxon>
        <taxon>Peronosporaceae</taxon>
        <taxon>Phytophthora</taxon>
    </lineage>
</organism>
<dbReference type="Proteomes" id="UP001165083">
    <property type="component" value="Unassembled WGS sequence"/>
</dbReference>
<name>A0A9W6WPS6_9STRA</name>
<keyword evidence="3" id="KW-0964">Secreted</keyword>
<protein>
    <submittedName>
        <fullName evidence="5">Unnamed protein product</fullName>
    </submittedName>
</protein>
<evidence type="ECO:0000259" key="4">
    <source>
        <dbReference type="Pfam" id="PF20147"/>
    </source>
</evidence>
<dbReference type="AlphaFoldDB" id="A0A9W6WPS6"/>
<feature type="domain" description="Crinkler effector protein N-terminal" evidence="4">
    <location>
        <begin position="4"/>
        <end position="113"/>
    </location>
</feature>
<evidence type="ECO:0000256" key="1">
    <source>
        <dbReference type="ARBA" id="ARBA00004340"/>
    </source>
</evidence>